<protein>
    <submittedName>
        <fullName evidence="1">Uncharacterized protein</fullName>
    </submittedName>
</protein>
<feature type="non-terminal residue" evidence="1">
    <location>
        <position position="40"/>
    </location>
</feature>
<dbReference type="EMBL" id="UINC01212507">
    <property type="protein sequence ID" value="SVE36870.1"/>
    <property type="molecule type" value="Genomic_DNA"/>
</dbReference>
<organism evidence="1">
    <name type="scientific">marine metagenome</name>
    <dbReference type="NCBI Taxonomy" id="408172"/>
    <lineage>
        <taxon>unclassified sequences</taxon>
        <taxon>metagenomes</taxon>
        <taxon>ecological metagenomes</taxon>
    </lineage>
</organism>
<accession>A0A383CXU7</accession>
<sequence length="40" mass="4287">MQSAAVRDIQFLGGIALSTQKKTFWPSLALAVAISEPKPD</sequence>
<dbReference type="AlphaFoldDB" id="A0A383CXU7"/>
<reference evidence="1" key="1">
    <citation type="submission" date="2018-05" db="EMBL/GenBank/DDBJ databases">
        <authorList>
            <person name="Lanie J.A."/>
            <person name="Ng W.-L."/>
            <person name="Kazmierczak K.M."/>
            <person name="Andrzejewski T.M."/>
            <person name="Davidsen T.M."/>
            <person name="Wayne K.J."/>
            <person name="Tettelin H."/>
            <person name="Glass J.I."/>
            <person name="Rusch D."/>
            <person name="Podicherti R."/>
            <person name="Tsui H.-C.T."/>
            <person name="Winkler M.E."/>
        </authorList>
    </citation>
    <scope>NUCLEOTIDE SEQUENCE</scope>
</reference>
<evidence type="ECO:0000313" key="1">
    <source>
        <dbReference type="EMBL" id="SVE36870.1"/>
    </source>
</evidence>
<name>A0A383CXU7_9ZZZZ</name>
<proteinExistence type="predicted"/>
<gene>
    <name evidence="1" type="ORF">METZ01_LOCUS489724</name>
</gene>